<dbReference type="Proteomes" id="UP000186277">
    <property type="component" value="Unassembled WGS sequence"/>
</dbReference>
<organism evidence="1 2">
    <name type="scientific">Xenorhabdus thuongxuanensis</name>
    <dbReference type="NCBI Taxonomy" id="1873484"/>
    <lineage>
        <taxon>Bacteria</taxon>
        <taxon>Pseudomonadati</taxon>
        <taxon>Pseudomonadota</taxon>
        <taxon>Gammaproteobacteria</taxon>
        <taxon>Enterobacterales</taxon>
        <taxon>Morganellaceae</taxon>
        <taxon>Xenorhabdus</taxon>
    </lineage>
</organism>
<dbReference type="EMBL" id="MKGR01000019">
    <property type="protein sequence ID" value="OKP05067.1"/>
    <property type="molecule type" value="Genomic_DNA"/>
</dbReference>
<evidence type="ECO:0000313" key="2">
    <source>
        <dbReference type="Proteomes" id="UP000186277"/>
    </source>
</evidence>
<sequence length="77" mass="8812">MDEHIHKNRARNHYAAYSSVAAHAERNTDYLNAAMLWDNAAHHARSTMTRNWAERRSAFCQNAATREWGKPDESAAV</sequence>
<protein>
    <recommendedName>
        <fullName evidence="3">ANR family transcriptional regulator</fullName>
    </recommendedName>
</protein>
<evidence type="ECO:0008006" key="3">
    <source>
        <dbReference type="Google" id="ProtNLM"/>
    </source>
</evidence>
<reference evidence="1 2" key="1">
    <citation type="submission" date="2016-09" db="EMBL/GenBank/DDBJ databases">
        <title>Xenorhabdus thuongxuanensis sp. nov. and Xenorhabdus eapokensis sp. nov., isolated from Steinernema species.</title>
        <authorList>
            <person name="Kaempfer P."/>
            <person name="Tobias N.J."/>
            <person name="Phan Ke L."/>
            <person name="Bode H.B."/>
            <person name="Glaeser S.P."/>
        </authorList>
    </citation>
    <scope>NUCLEOTIDE SEQUENCE [LARGE SCALE GENOMIC DNA]</scope>
    <source>
        <strain evidence="1 2">30TX1</strain>
    </source>
</reference>
<dbReference type="OrthoDB" id="6447944at2"/>
<evidence type="ECO:0000313" key="1">
    <source>
        <dbReference type="EMBL" id="OKP05067.1"/>
    </source>
</evidence>
<dbReference type="RefSeq" id="WP_074020596.1">
    <property type="nucleotide sequence ID" value="NZ_CAWMWP010000042.1"/>
</dbReference>
<gene>
    <name evidence="1" type="ORF">Xentx_02558</name>
</gene>
<comment type="caution">
    <text evidence="1">The sequence shown here is derived from an EMBL/GenBank/DDBJ whole genome shotgun (WGS) entry which is preliminary data.</text>
</comment>
<dbReference type="InterPro" id="IPR047666">
    <property type="entry name" value="ANR_neg_reg"/>
</dbReference>
<accession>A0A1Q5TXV3</accession>
<name>A0A1Q5TXV3_9GAMM</name>
<dbReference type="AlphaFoldDB" id="A0A1Q5TXV3"/>
<proteinExistence type="predicted"/>
<dbReference type="NCBIfam" id="NF033650">
    <property type="entry name" value="ANR_neg_reg"/>
    <property type="match status" value="1"/>
</dbReference>
<keyword evidence="2" id="KW-1185">Reference proteome</keyword>